<sequence length="115" mass="12933">MSSYCTACLQNIEPEIRYDGPAQYLCCPNCREQIFAEIKTDTVQASLETINYDPLIIETFVRAPNPPKLLANSVPEVIPFLKIVHTASVDIIPSVSIPIPRYSIIFEIFVMRPCS</sequence>
<accession>A0ABQ9XCG6</accession>
<gene>
    <name evidence="1" type="ORF">BLNAU_16148</name>
</gene>
<dbReference type="EMBL" id="JARBJD010000166">
    <property type="protein sequence ID" value="KAK2948930.1"/>
    <property type="molecule type" value="Genomic_DNA"/>
</dbReference>
<comment type="caution">
    <text evidence="1">The sequence shown here is derived from an EMBL/GenBank/DDBJ whole genome shotgun (WGS) entry which is preliminary data.</text>
</comment>
<keyword evidence="2" id="KW-1185">Reference proteome</keyword>
<organism evidence="1 2">
    <name type="scientific">Blattamonas nauphoetae</name>
    <dbReference type="NCBI Taxonomy" id="2049346"/>
    <lineage>
        <taxon>Eukaryota</taxon>
        <taxon>Metamonada</taxon>
        <taxon>Preaxostyla</taxon>
        <taxon>Oxymonadida</taxon>
        <taxon>Blattamonas</taxon>
    </lineage>
</organism>
<evidence type="ECO:0000313" key="1">
    <source>
        <dbReference type="EMBL" id="KAK2948930.1"/>
    </source>
</evidence>
<protein>
    <submittedName>
        <fullName evidence="1">Uncharacterized protein</fullName>
    </submittedName>
</protein>
<proteinExistence type="predicted"/>
<name>A0ABQ9XCG6_9EUKA</name>
<reference evidence="1 2" key="1">
    <citation type="journal article" date="2022" name="bioRxiv">
        <title>Genomics of Preaxostyla Flagellates Illuminates Evolutionary Transitions and the Path Towards Mitochondrial Loss.</title>
        <authorList>
            <person name="Novak L.V.F."/>
            <person name="Treitli S.C."/>
            <person name="Pyrih J."/>
            <person name="Halakuc P."/>
            <person name="Pipaliya S.V."/>
            <person name="Vacek V."/>
            <person name="Brzon O."/>
            <person name="Soukal P."/>
            <person name="Eme L."/>
            <person name="Dacks J.B."/>
            <person name="Karnkowska A."/>
            <person name="Elias M."/>
            <person name="Hampl V."/>
        </authorList>
    </citation>
    <scope>NUCLEOTIDE SEQUENCE [LARGE SCALE GENOMIC DNA]</scope>
    <source>
        <strain evidence="1">NAU3</strain>
        <tissue evidence="1">Gut</tissue>
    </source>
</reference>
<evidence type="ECO:0000313" key="2">
    <source>
        <dbReference type="Proteomes" id="UP001281761"/>
    </source>
</evidence>
<dbReference type="Proteomes" id="UP001281761">
    <property type="component" value="Unassembled WGS sequence"/>
</dbReference>